<dbReference type="PANTHER" id="PTHR37611:SF4">
    <property type="entry name" value="OS06G0538400 PROTEIN"/>
    <property type="match status" value="1"/>
</dbReference>
<gene>
    <name evidence="2" type="ORF">B296_00051795</name>
</gene>
<evidence type="ECO:0000256" key="1">
    <source>
        <dbReference type="SAM" id="MobiDB-lite"/>
    </source>
</evidence>
<dbReference type="AlphaFoldDB" id="A0A426X7C2"/>
<feature type="region of interest" description="Disordered" evidence="1">
    <location>
        <begin position="200"/>
        <end position="225"/>
    </location>
</feature>
<dbReference type="PANTHER" id="PTHR37611">
    <property type="entry name" value="VIRUS-SPECIFIC-SIGNALING-PATHWAY REGULATED PROTEIN-RELATED"/>
    <property type="match status" value="1"/>
</dbReference>
<sequence>MWIYGNTPGSAKRSIRVVAVRGKPLGDVEIAQRKEHSPSPVKSFSTAKDECSEGYADTEQIHPWSTAGWLRRRTPPCRAVALSAVAISLLPGEQLRLLPPQDFVEGWGGYATVDVAVVKLVSGSMWHFTSTLHHLRHCSPDSSHSHSPPPPRASFVDRMAEIDEALLMELLEEPCAEEVEDDDRLGYVIRSLEAEISNMNAVTTGDERGSSAGAEEASDDGGWEGLLSAVDGEHTATRAEEELFDCIDVGAVSDWFMDWDV</sequence>
<proteinExistence type="predicted"/>
<reference evidence="2 3" key="1">
    <citation type="journal article" date="2014" name="Agronomy (Basel)">
        <title>A Draft Genome Sequence for Ensete ventricosum, the Drought-Tolerant Tree Against Hunger.</title>
        <authorList>
            <person name="Harrison J."/>
            <person name="Moore K.A."/>
            <person name="Paszkiewicz K."/>
            <person name="Jones T."/>
            <person name="Grant M."/>
            <person name="Ambacheew D."/>
            <person name="Muzemil S."/>
            <person name="Studholme D.J."/>
        </authorList>
    </citation>
    <scope>NUCLEOTIDE SEQUENCE [LARGE SCALE GENOMIC DNA]</scope>
</reference>
<protein>
    <submittedName>
        <fullName evidence="2">Uncharacterized protein</fullName>
    </submittedName>
</protein>
<dbReference type="EMBL" id="AMZH03025154">
    <property type="protein sequence ID" value="RRT35367.1"/>
    <property type="molecule type" value="Genomic_DNA"/>
</dbReference>
<organism evidence="2 3">
    <name type="scientific">Ensete ventricosum</name>
    <name type="common">Abyssinian banana</name>
    <name type="synonym">Musa ensete</name>
    <dbReference type="NCBI Taxonomy" id="4639"/>
    <lineage>
        <taxon>Eukaryota</taxon>
        <taxon>Viridiplantae</taxon>
        <taxon>Streptophyta</taxon>
        <taxon>Embryophyta</taxon>
        <taxon>Tracheophyta</taxon>
        <taxon>Spermatophyta</taxon>
        <taxon>Magnoliopsida</taxon>
        <taxon>Liliopsida</taxon>
        <taxon>Zingiberales</taxon>
        <taxon>Musaceae</taxon>
        <taxon>Ensete</taxon>
    </lineage>
</organism>
<dbReference type="Proteomes" id="UP000287651">
    <property type="component" value="Unassembled WGS sequence"/>
</dbReference>
<name>A0A426X7C2_ENSVE</name>
<evidence type="ECO:0000313" key="2">
    <source>
        <dbReference type="EMBL" id="RRT35367.1"/>
    </source>
</evidence>
<accession>A0A426X7C2</accession>
<evidence type="ECO:0000313" key="3">
    <source>
        <dbReference type="Proteomes" id="UP000287651"/>
    </source>
</evidence>
<comment type="caution">
    <text evidence="2">The sequence shown here is derived from an EMBL/GenBank/DDBJ whole genome shotgun (WGS) entry which is preliminary data.</text>
</comment>